<dbReference type="RefSeq" id="WP_413781939.1">
    <property type="nucleotide sequence ID" value="NZ_JAUOZS010000001.1"/>
</dbReference>
<gene>
    <name evidence="5" type="ORF">Q4T40_19830</name>
</gene>
<organism evidence="5 6">
    <name type="scientific">Anaeroselena agilis</name>
    <dbReference type="NCBI Taxonomy" id="3063788"/>
    <lineage>
        <taxon>Bacteria</taxon>
        <taxon>Bacillati</taxon>
        <taxon>Bacillota</taxon>
        <taxon>Negativicutes</taxon>
        <taxon>Acetonemataceae</taxon>
        <taxon>Anaeroselena</taxon>
    </lineage>
</organism>
<evidence type="ECO:0000256" key="2">
    <source>
        <dbReference type="ARBA" id="ARBA00023004"/>
    </source>
</evidence>
<dbReference type="PANTHER" id="PTHR42720">
    <property type="entry name" value="GLYCEROL-3-PHOSPHATE DEHYDROGENASE"/>
    <property type="match status" value="1"/>
</dbReference>
<dbReference type="Gene3D" id="1.10.10.1100">
    <property type="entry name" value="BFD-like [2Fe-2S]-binding domain"/>
    <property type="match status" value="1"/>
</dbReference>
<evidence type="ECO:0000259" key="4">
    <source>
        <dbReference type="PROSITE" id="PS51379"/>
    </source>
</evidence>
<keyword evidence="6" id="KW-1185">Reference proteome</keyword>
<evidence type="ECO:0000313" key="5">
    <source>
        <dbReference type="EMBL" id="MDT8903483.1"/>
    </source>
</evidence>
<dbReference type="EMBL" id="JAUOZS010000001">
    <property type="protein sequence ID" value="MDT8903483.1"/>
    <property type="molecule type" value="Genomic_DNA"/>
</dbReference>
<evidence type="ECO:0000313" key="6">
    <source>
        <dbReference type="Proteomes" id="UP001254848"/>
    </source>
</evidence>
<dbReference type="Pfam" id="PF12838">
    <property type="entry name" value="Fer4_7"/>
    <property type="match status" value="1"/>
</dbReference>
<dbReference type="Proteomes" id="UP001254848">
    <property type="component" value="Unassembled WGS sequence"/>
</dbReference>
<dbReference type="PANTHER" id="PTHR42720:SF1">
    <property type="entry name" value="GLYCEROL 3-PHOSPHATE OXIDASE"/>
    <property type="match status" value="1"/>
</dbReference>
<evidence type="ECO:0000256" key="1">
    <source>
        <dbReference type="ARBA" id="ARBA00022723"/>
    </source>
</evidence>
<dbReference type="Pfam" id="PF04324">
    <property type="entry name" value="Fer2_BFD"/>
    <property type="match status" value="1"/>
</dbReference>
<keyword evidence="3" id="KW-0411">Iron-sulfur</keyword>
<comment type="caution">
    <text evidence="5">The sequence shown here is derived from an EMBL/GenBank/DDBJ whole genome shotgun (WGS) entry which is preliminary data.</text>
</comment>
<accession>A0ABU3P4Q9</accession>
<dbReference type="PROSITE" id="PS00198">
    <property type="entry name" value="4FE4S_FER_1"/>
    <property type="match status" value="1"/>
</dbReference>
<dbReference type="InterPro" id="IPR052745">
    <property type="entry name" value="G3P_Oxidase/Oxidoreductase"/>
</dbReference>
<feature type="domain" description="4Fe-4S ferredoxin-type" evidence="4">
    <location>
        <begin position="61"/>
        <end position="90"/>
    </location>
</feature>
<keyword evidence="2" id="KW-0408">Iron</keyword>
<name>A0ABU3P4Q9_9FIRM</name>
<dbReference type="CDD" id="cd19946">
    <property type="entry name" value="GlpA-like_Fer2_BFD-like"/>
    <property type="match status" value="1"/>
</dbReference>
<dbReference type="InterPro" id="IPR017896">
    <property type="entry name" value="4Fe4S_Fe-S-bd"/>
</dbReference>
<dbReference type="Gene3D" id="3.30.70.20">
    <property type="match status" value="1"/>
</dbReference>
<sequence>MPGVKYSGRLSDSELASVLPPQERLAQGPVAVIECVQEIPCNPCEKACPFGAITVGRDITARPVIDLDKCRGCGLCISRCPGLAIFVVAVGETEATVMLPYEYLPLPAAGDTVDAFDRSGKPVGKARVVKVNTAASLEVTAVVTLAVPAALANVVRNFRPRGRDEVYICRCNEVSESEVRQAVREGARTVAAVKLATRAGMGLCQGRTCRRLVSRIIAEETGQHPADILPATSRPPVRTLSLGALSGGEDDE</sequence>
<keyword evidence="1" id="KW-0479">Metal-binding</keyword>
<dbReference type="SUPFAM" id="SSF54862">
    <property type="entry name" value="4Fe-4S ferredoxins"/>
    <property type="match status" value="1"/>
</dbReference>
<dbReference type="PROSITE" id="PS51379">
    <property type="entry name" value="4FE4S_FER_2"/>
    <property type="match status" value="2"/>
</dbReference>
<reference evidence="5 6" key="1">
    <citation type="submission" date="2023-07" db="EMBL/GenBank/DDBJ databases">
        <title>The novel representative of Negativicutes class, Anaeroselena agilis gen. nov. sp. nov.</title>
        <authorList>
            <person name="Prokofeva M.I."/>
            <person name="Elcheninov A.G."/>
            <person name="Klyukina A."/>
            <person name="Kublanov I.V."/>
            <person name="Frolov E.N."/>
            <person name="Podosokorskaya O.A."/>
        </authorList>
    </citation>
    <scope>NUCLEOTIDE SEQUENCE [LARGE SCALE GENOMIC DNA]</scope>
    <source>
        <strain evidence="5 6">4137-cl</strain>
    </source>
</reference>
<feature type="domain" description="4Fe-4S ferredoxin-type" evidence="4">
    <location>
        <begin position="28"/>
        <end position="58"/>
    </location>
</feature>
<dbReference type="InterPro" id="IPR041854">
    <property type="entry name" value="BFD-like_2Fe2S-bd_dom_sf"/>
</dbReference>
<evidence type="ECO:0000256" key="3">
    <source>
        <dbReference type="ARBA" id="ARBA00023014"/>
    </source>
</evidence>
<protein>
    <submittedName>
        <fullName evidence="5">(2Fe-2S)-binding protein</fullName>
    </submittedName>
</protein>
<dbReference type="InterPro" id="IPR017900">
    <property type="entry name" value="4Fe4S_Fe_S_CS"/>
</dbReference>
<dbReference type="InterPro" id="IPR007419">
    <property type="entry name" value="BFD-like_2Fe2S-bd_dom"/>
</dbReference>
<proteinExistence type="predicted"/>